<evidence type="ECO:0000256" key="3">
    <source>
        <dbReference type="ARBA" id="ARBA00023054"/>
    </source>
</evidence>
<name>A0ABV9RHY7_9PSEU</name>
<evidence type="ECO:0000313" key="6">
    <source>
        <dbReference type="EMBL" id="MFC4832956.1"/>
    </source>
</evidence>
<evidence type="ECO:0000256" key="4">
    <source>
        <dbReference type="ARBA" id="ARBA00023172"/>
    </source>
</evidence>
<dbReference type="EMBL" id="JBHSIM010000020">
    <property type="protein sequence ID" value="MFC4832956.1"/>
    <property type="molecule type" value="Genomic_DNA"/>
</dbReference>
<reference evidence="7" key="1">
    <citation type="journal article" date="2019" name="Int. J. Syst. Evol. Microbiol.">
        <title>The Global Catalogue of Microorganisms (GCM) 10K type strain sequencing project: providing services to taxonomists for standard genome sequencing and annotation.</title>
        <authorList>
            <consortium name="The Broad Institute Genomics Platform"/>
            <consortium name="The Broad Institute Genome Sequencing Center for Infectious Disease"/>
            <person name="Wu L."/>
            <person name="Ma J."/>
        </authorList>
    </citation>
    <scope>NUCLEOTIDE SEQUENCE [LARGE SCALE GENOMIC DNA]</scope>
    <source>
        <strain evidence="7">CCUG 50347</strain>
    </source>
</reference>
<dbReference type="PANTHER" id="PTHR30563">
    <property type="entry name" value="DNA RECOMBINATION PROTEIN RMUC"/>
    <property type="match status" value="1"/>
</dbReference>
<protein>
    <submittedName>
        <fullName evidence="6">DNA recombination protein RmuC</fullName>
    </submittedName>
</protein>
<dbReference type="Pfam" id="PF02646">
    <property type="entry name" value="RmuC"/>
    <property type="match status" value="1"/>
</dbReference>
<evidence type="ECO:0000256" key="2">
    <source>
        <dbReference type="ARBA" id="ARBA00009840"/>
    </source>
</evidence>
<sequence>MTTAGVLAGLLLGLVIGAGVGAWVALHLAGARRDAAVSEAVRRAGAEVAEALAELDAERRGAGDRERALGPAVRAASTDVLDRVLEPVAAALGRMEREMAGAERERAAAFASLREQVGAVAEGAQGVAGETRALVGAMRAPNVRGRWGELQLERVVDLAGMVEHCDFTRQAHARGVDDDGAQRPDLVVHLAGGKQVVVDAKVPFAAYLESTEARDDAARRERIAAHAKQVRAHVDALGAKAYWRRFDPTPEFVVMFVPGEVFLSAALEADPALLEHAFGADVVIATPTTLMALLRTVAYAWRQEALARNTAEVHALGRELHGRLATLSGHLARLGRSLDGSVRSFNETVSSLESRVLVSARRFADLSVTTADLESPDQIERRPRAPAESIAETGMTRG</sequence>
<evidence type="ECO:0000313" key="7">
    <source>
        <dbReference type="Proteomes" id="UP001595909"/>
    </source>
</evidence>
<dbReference type="Proteomes" id="UP001595909">
    <property type="component" value="Unassembled WGS sequence"/>
</dbReference>
<dbReference type="InterPro" id="IPR003798">
    <property type="entry name" value="DNA_recombination_RmuC"/>
</dbReference>
<dbReference type="RefSeq" id="WP_345332538.1">
    <property type="nucleotide sequence ID" value="NZ_BAABHN010000020.1"/>
</dbReference>
<keyword evidence="4" id="KW-0233">DNA recombination</keyword>
<accession>A0ABV9RHY7</accession>
<comment type="caution">
    <text evidence="6">The sequence shown here is derived from an EMBL/GenBank/DDBJ whole genome shotgun (WGS) entry which is preliminary data.</text>
</comment>
<dbReference type="PANTHER" id="PTHR30563:SF0">
    <property type="entry name" value="DNA RECOMBINATION PROTEIN RMUC"/>
    <property type="match status" value="1"/>
</dbReference>
<feature type="region of interest" description="Disordered" evidence="5">
    <location>
        <begin position="374"/>
        <end position="398"/>
    </location>
</feature>
<proteinExistence type="inferred from homology"/>
<evidence type="ECO:0000256" key="1">
    <source>
        <dbReference type="ARBA" id="ARBA00003416"/>
    </source>
</evidence>
<organism evidence="6 7">
    <name type="scientific">Actinomycetospora chibensis</name>
    <dbReference type="NCBI Taxonomy" id="663606"/>
    <lineage>
        <taxon>Bacteria</taxon>
        <taxon>Bacillati</taxon>
        <taxon>Actinomycetota</taxon>
        <taxon>Actinomycetes</taxon>
        <taxon>Pseudonocardiales</taxon>
        <taxon>Pseudonocardiaceae</taxon>
        <taxon>Actinomycetospora</taxon>
    </lineage>
</organism>
<gene>
    <name evidence="6" type="ORF">ACFPEL_11095</name>
</gene>
<keyword evidence="3" id="KW-0175">Coiled coil</keyword>
<evidence type="ECO:0000256" key="5">
    <source>
        <dbReference type="SAM" id="MobiDB-lite"/>
    </source>
</evidence>
<comment type="function">
    <text evidence="1">Involved in DNA recombination.</text>
</comment>
<comment type="similarity">
    <text evidence="2">Belongs to the RmuC family.</text>
</comment>
<keyword evidence="7" id="KW-1185">Reference proteome</keyword>